<evidence type="ECO:0000313" key="4">
    <source>
        <dbReference type="Proteomes" id="UP000225706"/>
    </source>
</evidence>
<feature type="compositionally biased region" description="Basic and acidic residues" evidence="1">
    <location>
        <begin position="236"/>
        <end position="247"/>
    </location>
</feature>
<proteinExistence type="predicted"/>
<feature type="region of interest" description="Disordered" evidence="1">
    <location>
        <begin position="236"/>
        <end position="298"/>
    </location>
</feature>
<evidence type="ECO:0000256" key="1">
    <source>
        <dbReference type="SAM" id="MobiDB-lite"/>
    </source>
</evidence>
<comment type="caution">
    <text evidence="3">The sequence shown here is derived from an EMBL/GenBank/DDBJ whole genome shotgun (WGS) entry which is preliminary data.</text>
</comment>
<dbReference type="OrthoDB" id="5958466at2759"/>
<reference evidence="4" key="1">
    <citation type="journal article" date="2017" name="bioRxiv">
        <title>Comparative analysis of the genomes of Stylophora pistillata and Acropora digitifera provides evidence for extensive differences between species of corals.</title>
        <authorList>
            <person name="Voolstra C.R."/>
            <person name="Li Y."/>
            <person name="Liew Y.J."/>
            <person name="Baumgarten S."/>
            <person name="Zoccola D."/>
            <person name="Flot J.-F."/>
            <person name="Tambutte S."/>
            <person name="Allemand D."/>
            <person name="Aranda M."/>
        </authorList>
    </citation>
    <scope>NUCLEOTIDE SEQUENCE [LARGE SCALE GENOMIC DNA]</scope>
</reference>
<accession>A0A2B4R5G0</accession>
<dbReference type="InterPro" id="IPR041249">
    <property type="entry name" value="HEPN_DZIP3"/>
</dbReference>
<dbReference type="PANTHER" id="PTHR46844:SF1">
    <property type="entry name" value="SLR5058 PROTEIN"/>
    <property type="match status" value="1"/>
</dbReference>
<gene>
    <name evidence="3" type="primary">DZIP3</name>
    <name evidence="3" type="ORF">AWC38_SpisGene24794</name>
</gene>
<evidence type="ECO:0000313" key="3">
    <source>
        <dbReference type="EMBL" id="PFX11462.1"/>
    </source>
</evidence>
<feature type="domain" description="DZIP3-like HEPN" evidence="2">
    <location>
        <begin position="70"/>
        <end position="216"/>
    </location>
</feature>
<organism evidence="3 4">
    <name type="scientific">Stylophora pistillata</name>
    <name type="common">Smooth cauliflower coral</name>
    <dbReference type="NCBI Taxonomy" id="50429"/>
    <lineage>
        <taxon>Eukaryota</taxon>
        <taxon>Metazoa</taxon>
        <taxon>Cnidaria</taxon>
        <taxon>Anthozoa</taxon>
        <taxon>Hexacorallia</taxon>
        <taxon>Scleractinia</taxon>
        <taxon>Astrocoeniina</taxon>
        <taxon>Pocilloporidae</taxon>
        <taxon>Stylophora</taxon>
    </lineage>
</organism>
<evidence type="ECO:0000259" key="2">
    <source>
        <dbReference type="Pfam" id="PF18738"/>
    </source>
</evidence>
<keyword evidence="4" id="KW-1185">Reference proteome</keyword>
<dbReference type="Pfam" id="PF18738">
    <property type="entry name" value="HEPN_DZIP3"/>
    <property type="match status" value="1"/>
</dbReference>
<name>A0A2B4R5G0_STYPI</name>
<sequence length="298" mass="33372">MTALLHLMFCNVTDNNSVKPYPSRRHLLMASAAPSCPSTKETSNYAQLCRLLVDVGSCVLREIFDRICPPGHLQAVLTDATNRAKLQTLRKKRVLSTSKWGKLYPAVKSSVSSINFESSLLILLLRNIWGLTLPASGQDDLPLVTDTTPAADITRIKILRDKVYSHVTSGSVDDSTFSSCWNDIKDTFQRIGGTRYRDAINDLKIDCMDADLEEHYQELLREWLKDEDCIRDKSHEDEVVKKAKKEDDLEDSIEISEQSSQKEETVLVSGENRSAQNSKASPPKLSVTLPLMSDLPDT</sequence>
<feature type="compositionally biased region" description="Polar residues" evidence="1">
    <location>
        <begin position="271"/>
        <end position="280"/>
    </location>
</feature>
<dbReference type="PANTHER" id="PTHR46844">
    <property type="entry name" value="SLR5058 PROTEIN"/>
    <property type="match status" value="1"/>
</dbReference>
<dbReference type="EMBL" id="LSMT01002452">
    <property type="protein sequence ID" value="PFX11462.1"/>
    <property type="molecule type" value="Genomic_DNA"/>
</dbReference>
<dbReference type="AlphaFoldDB" id="A0A2B4R5G0"/>
<dbReference type="Proteomes" id="UP000225706">
    <property type="component" value="Unassembled WGS sequence"/>
</dbReference>
<feature type="non-terminal residue" evidence="3">
    <location>
        <position position="298"/>
    </location>
</feature>
<protein>
    <submittedName>
        <fullName evidence="3">E3 ubiquitin-protein ligase DZIP3</fullName>
    </submittedName>
</protein>